<feature type="compositionally biased region" description="Low complexity" evidence="6">
    <location>
        <begin position="1070"/>
        <end position="1087"/>
    </location>
</feature>
<sequence>MGDPYFTLKRKLEDLGYNNSLPTEAVPLVECVLADLLQTTRSLQHYMDLSKEAMMQRDSLMMEAEPYKCDNSKLIQENNRLHRDYMKLREENLRTVKESRRKIKTLSEELIKKDTMISKLQHEIRDLSLRGLCADTLSSRNKTKKKDWENSNNIPKMCVCNERKKSFNEKDLTELTNKIHILEEKNEAYCDEIVLLKSQIEHREDEIIRLNMLLEGGRPITAINKDCCNVSSSERIQKLLKEMHDLETNNEGLKREIESALEKQHEAMLRALDLADKNKKLQEEIKKVDSLALKVEEDCNKRLSAMSGEIKFLQTRIEGLNMKKSELENQLSSHAEKLTSPQVNELQEALTSSVKENDALHKEIKDLVELNKSLQEKILTLSQMSRRIRCDDETGIDKLRYPTKSELHMLLADERKKNEIHMRSVQEKITEIMNSFNSHMSKCKDRVSPTLKTSHENAFVRDLHTRLCESEQKILMLKKENDDLKMKSTYFQENNKQNYKDVISQLNLENSELSQENIALSQQLSQYKNLNSVRHFDKSESSRNDVQKLKDKIKELSNEIQLLKKDKHEYNQRYKETLELAEKLKRDLIFKQKEIEHLEEENCSYKMTSRNGKASKEQLKEECDFLRDQLKKMQTDVIREKTNASQMKNIQMETERSSNELQNELLSVQKKFSLSKDTIESLDRKCKELQSEIIALRNEKSNLMESIKKIDQERDKLVIELDNKTESVSLLEQKLKSQSYDLSKIEHENSDLKRKLNMNKVTEHKLADHETQISFLNGEILRLTQQLDSAIIENKHLQNSLADANGTLKVTRIEYDKSKREVESLKQQLQHYVAEIRRIEELLSQKEAERSDMLEHFASLSVEANILENTNHSLESESASKSVQLQTYITKIQNLEEKLIDKENYLETQASRIAAMQCKISSLESEVKLMSEEKVVLEQNISYLKQMCNNLQSDHCKTVKNMNTVDSELKLYENRIKNLSNTKAKLEADKDQIKDKLATTERLLSNARKEIVELKLALQDATSETKSLQDSVNRLSRVDIHEETLTNQEFILPLTLDEIHEASHEEDDNSSLYHSKSYSKYGHSGTI</sequence>
<proteinExistence type="inferred from homology"/>
<dbReference type="OrthoDB" id="7083117at2759"/>
<feature type="coiled-coil region" evidence="5">
    <location>
        <begin position="766"/>
        <end position="856"/>
    </location>
</feature>
<keyword evidence="3" id="KW-0206">Cytoskeleton</keyword>
<keyword evidence="5" id="KW-0175">Coiled coil</keyword>
<comment type="similarity">
    <text evidence="4">Belongs to the CEP135/TSGA10 family.</text>
</comment>
<feature type="coiled-coil region" evidence="5">
    <location>
        <begin position="679"/>
        <end position="727"/>
    </location>
</feature>
<protein>
    <recommendedName>
        <fullName evidence="9">Centrosomal protein of 135 kDa</fullName>
    </recommendedName>
</protein>
<feature type="coiled-coil region" evidence="5">
    <location>
        <begin position="885"/>
        <end position="1031"/>
    </location>
</feature>
<feature type="coiled-coil region" evidence="5">
    <location>
        <begin position="71"/>
        <end position="109"/>
    </location>
</feature>
<dbReference type="SUPFAM" id="SSF57997">
    <property type="entry name" value="Tropomyosin"/>
    <property type="match status" value="2"/>
</dbReference>
<name>A0A8S0YLA0_ARCPL</name>
<evidence type="ECO:0000313" key="7">
    <source>
        <dbReference type="EMBL" id="CAB3220074.1"/>
    </source>
</evidence>
<feature type="coiled-coil region" evidence="5">
    <location>
        <begin position="496"/>
        <end position="636"/>
    </location>
</feature>
<dbReference type="InterPro" id="IPR051877">
    <property type="entry name" value="Centriole_BasalBody_StrucProt"/>
</dbReference>
<evidence type="ECO:0000256" key="3">
    <source>
        <dbReference type="ARBA" id="ARBA00023212"/>
    </source>
</evidence>
<dbReference type="PANTHER" id="PTHR20544">
    <property type="entry name" value="CENTROSOMAL PROTEIN CEP135"/>
    <property type="match status" value="1"/>
</dbReference>
<feature type="coiled-coil region" evidence="5">
    <location>
        <begin position="165"/>
        <end position="192"/>
    </location>
</feature>
<dbReference type="PANTHER" id="PTHR20544:SF0">
    <property type="entry name" value="NUCLEOPROTEIN TPR_MLP1 DOMAIN-CONTAINING PROTEIN"/>
    <property type="match status" value="1"/>
</dbReference>
<comment type="subcellular location">
    <subcellularLocation>
        <location evidence="1">Cytoplasm</location>
        <location evidence="1">Cytoskeleton</location>
        <location evidence="1">Microtubule organizing center</location>
        <location evidence="1">Centrosome</location>
        <location evidence="1">Centriole</location>
    </subcellularLocation>
</comment>
<feature type="region of interest" description="Disordered" evidence="6">
    <location>
        <begin position="1062"/>
        <end position="1087"/>
    </location>
</feature>
<comment type="caution">
    <text evidence="7">The sequence shown here is derived from an EMBL/GenBank/DDBJ whole genome shotgun (WGS) entry which is preliminary data.</text>
</comment>
<dbReference type="Proteomes" id="UP000494256">
    <property type="component" value="Unassembled WGS sequence"/>
</dbReference>
<evidence type="ECO:0000256" key="5">
    <source>
        <dbReference type="SAM" id="Coils"/>
    </source>
</evidence>
<evidence type="ECO:0000256" key="2">
    <source>
        <dbReference type="ARBA" id="ARBA00022490"/>
    </source>
</evidence>
<evidence type="ECO:0000313" key="8">
    <source>
        <dbReference type="Proteomes" id="UP000494256"/>
    </source>
</evidence>
<keyword evidence="2" id="KW-0963">Cytoplasm</keyword>
<dbReference type="EMBL" id="CADEBD010000036">
    <property type="protein sequence ID" value="CAB3220074.1"/>
    <property type="molecule type" value="Genomic_DNA"/>
</dbReference>
<evidence type="ECO:0000256" key="4">
    <source>
        <dbReference type="ARBA" id="ARBA00038123"/>
    </source>
</evidence>
<gene>
    <name evidence="7" type="ORF">APLA_LOCUS164</name>
</gene>
<accession>A0A8S0YLA0</accession>
<dbReference type="GO" id="GO:0005814">
    <property type="term" value="C:centriole"/>
    <property type="evidence" value="ECO:0007669"/>
    <property type="project" value="UniProtKB-SubCell"/>
</dbReference>
<dbReference type="Gene3D" id="1.10.287.1490">
    <property type="match status" value="2"/>
</dbReference>
<organism evidence="7 8">
    <name type="scientific">Arctia plantaginis</name>
    <name type="common">Wood tiger moth</name>
    <name type="synonym">Phalaena plantaginis</name>
    <dbReference type="NCBI Taxonomy" id="874455"/>
    <lineage>
        <taxon>Eukaryota</taxon>
        <taxon>Metazoa</taxon>
        <taxon>Ecdysozoa</taxon>
        <taxon>Arthropoda</taxon>
        <taxon>Hexapoda</taxon>
        <taxon>Insecta</taxon>
        <taxon>Pterygota</taxon>
        <taxon>Neoptera</taxon>
        <taxon>Endopterygota</taxon>
        <taxon>Lepidoptera</taxon>
        <taxon>Glossata</taxon>
        <taxon>Ditrysia</taxon>
        <taxon>Noctuoidea</taxon>
        <taxon>Erebidae</taxon>
        <taxon>Arctiinae</taxon>
        <taxon>Arctia</taxon>
    </lineage>
</organism>
<reference evidence="7 8" key="1">
    <citation type="submission" date="2020-04" db="EMBL/GenBank/DDBJ databases">
        <authorList>
            <person name="Wallbank WR R."/>
            <person name="Pardo Diaz C."/>
            <person name="Kozak K."/>
            <person name="Martin S."/>
            <person name="Jiggins C."/>
            <person name="Moest M."/>
            <person name="Warren A I."/>
            <person name="Byers J.R.P. K."/>
            <person name="Montejo-Kovacevich G."/>
            <person name="Yen C E."/>
        </authorList>
    </citation>
    <scope>NUCLEOTIDE SEQUENCE [LARGE SCALE GENOMIC DNA]</scope>
</reference>
<feature type="coiled-coil region" evidence="5">
    <location>
        <begin position="229"/>
        <end position="384"/>
    </location>
</feature>
<evidence type="ECO:0000256" key="1">
    <source>
        <dbReference type="ARBA" id="ARBA00004114"/>
    </source>
</evidence>
<evidence type="ECO:0008006" key="9">
    <source>
        <dbReference type="Google" id="ProtNLM"/>
    </source>
</evidence>
<dbReference type="AlphaFoldDB" id="A0A8S0YLA0"/>
<evidence type="ECO:0000256" key="6">
    <source>
        <dbReference type="SAM" id="MobiDB-lite"/>
    </source>
</evidence>